<keyword evidence="2" id="KW-0472">Membrane</keyword>
<keyword evidence="2" id="KW-0812">Transmembrane</keyword>
<evidence type="ECO:0000313" key="3">
    <source>
        <dbReference type="EMBL" id="KAK4214136.1"/>
    </source>
</evidence>
<gene>
    <name evidence="3" type="ORF">QBC37DRAFT_421790</name>
</gene>
<keyword evidence="2" id="KW-1133">Transmembrane helix</keyword>
<evidence type="ECO:0000256" key="1">
    <source>
        <dbReference type="SAM" id="MobiDB-lite"/>
    </source>
</evidence>
<feature type="region of interest" description="Disordered" evidence="1">
    <location>
        <begin position="123"/>
        <end position="146"/>
    </location>
</feature>
<feature type="transmembrane region" description="Helical" evidence="2">
    <location>
        <begin position="12"/>
        <end position="28"/>
    </location>
</feature>
<accession>A0AAN6Y8I8</accession>
<evidence type="ECO:0000313" key="4">
    <source>
        <dbReference type="Proteomes" id="UP001301769"/>
    </source>
</evidence>
<reference evidence="3" key="1">
    <citation type="journal article" date="2023" name="Mol. Phylogenet. Evol.">
        <title>Genome-scale phylogeny and comparative genomics of the fungal order Sordariales.</title>
        <authorList>
            <person name="Hensen N."/>
            <person name="Bonometti L."/>
            <person name="Westerberg I."/>
            <person name="Brannstrom I.O."/>
            <person name="Guillou S."/>
            <person name="Cros-Aarteil S."/>
            <person name="Calhoun S."/>
            <person name="Haridas S."/>
            <person name="Kuo A."/>
            <person name="Mondo S."/>
            <person name="Pangilinan J."/>
            <person name="Riley R."/>
            <person name="LaButti K."/>
            <person name="Andreopoulos B."/>
            <person name="Lipzen A."/>
            <person name="Chen C."/>
            <person name="Yan M."/>
            <person name="Daum C."/>
            <person name="Ng V."/>
            <person name="Clum A."/>
            <person name="Steindorff A."/>
            <person name="Ohm R.A."/>
            <person name="Martin F."/>
            <person name="Silar P."/>
            <person name="Natvig D.O."/>
            <person name="Lalanne C."/>
            <person name="Gautier V."/>
            <person name="Ament-Velasquez S.L."/>
            <person name="Kruys A."/>
            <person name="Hutchinson M.I."/>
            <person name="Powell A.J."/>
            <person name="Barry K."/>
            <person name="Miller A.N."/>
            <person name="Grigoriev I.V."/>
            <person name="Debuchy R."/>
            <person name="Gladieux P."/>
            <person name="Hiltunen Thoren M."/>
            <person name="Johannesson H."/>
        </authorList>
    </citation>
    <scope>NUCLEOTIDE SEQUENCE</scope>
    <source>
        <strain evidence="3">PSN293</strain>
    </source>
</reference>
<organism evidence="3 4">
    <name type="scientific">Rhypophila decipiens</name>
    <dbReference type="NCBI Taxonomy" id="261697"/>
    <lineage>
        <taxon>Eukaryota</taxon>
        <taxon>Fungi</taxon>
        <taxon>Dikarya</taxon>
        <taxon>Ascomycota</taxon>
        <taxon>Pezizomycotina</taxon>
        <taxon>Sordariomycetes</taxon>
        <taxon>Sordariomycetidae</taxon>
        <taxon>Sordariales</taxon>
        <taxon>Naviculisporaceae</taxon>
        <taxon>Rhypophila</taxon>
    </lineage>
</organism>
<evidence type="ECO:0000256" key="2">
    <source>
        <dbReference type="SAM" id="Phobius"/>
    </source>
</evidence>
<dbReference type="Proteomes" id="UP001301769">
    <property type="component" value="Unassembled WGS sequence"/>
</dbReference>
<feature type="region of interest" description="Disordered" evidence="1">
    <location>
        <begin position="45"/>
        <end position="68"/>
    </location>
</feature>
<sequence length="167" mass="18724">MQPFLSGETTMVYLLTILTFLFLVGAGMDQPTEGVHIQEPVHVAQPVPTTSPVPAAPKEGEKARTARPRNAMAKVTLNPRLRSILMSRSFLVHPNWHKHSIWSDWSVQGWNFPLWRRNYFGRQQQPQYQPPRPRRQTMSGIHNRPAASMGMGMMGIGMTGPLVAVAA</sequence>
<reference evidence="3" key="2">
    <citation type="submission" date="2023-05" db="EMBL/GenBank/DDBJ databases">
        <authorList>
            <consortium name="Lawrence Berkeley National Laboratory"/>
            <person name="Steindorff A."/>
            <person name="Hensen N."/>
            <person name="Bonometti L."/>
            <person name="Westerberg I."/>
            <person name="Brannstrom I.O."/>
            <person name="Guillou S."/>
            <person name="Cros-Aarteil S."/>
            <person name="Calhoun S."/>
            <person name="Haridas S."/>
            <person name="Kuo A."/>
            <person name="Mondo S."/>
            <person name="Pangilinan J."/>
            <person name="Riley R."/>
            <person name="Labutti K."/>
            <person name="Andreopoulos B."/>
            <person name="Lipzen A."/>
            <person name="Chen C."/>
            <person name="Yanf M."/>
            <person name="Daum C."/>
            <person name="Ng V."/>
            <person name="Clum A."/>
            <person name="Ohm R."/>
            <person name="Martin F."/>
            <person name="Silar P."/>
            <person name="Natvig D."/>
            <person name="Lalanne C."/>
            <person name="Gautier V."/>
            <person name="Ament-Velasquez S.L."/>
            <person name="Kruys A."/>
            <person name="Hutchinson M.I."/>
            <person name="Powell A.J."/>
            <person name="Barry K."/>
            <person name="Miller A.N."/>
            <person name="Grigoriev I.V."/>
            <person name="Debuchy R."/>
            <person name="Gladieux P."/>
            <person name="Thoren M.H."/>
            <person name="Johannesson H."/>
        </authorList>
    </citation>
    <scope>NUCLEOTIDE SEQUENCE</scope>
    <source>
        <strain evidence="3">PSN293</strain>
    </source>
</reference>
<proteinExistence type="predicted"/>
<comment type="caution">
    <text evidence="3">The sequence shown here is derived from an EMBL/GenBank/DDBJ whole genome shotgun (WGS) entry which is preliminary data.</text>
</comment>
<dbReference type="AlphaFoldDB" id="A0AAN6Y8I8"/>
<dbReference type="EMBL" id="MU858098">
    <property type="protein sequence ID" value="KAK4214136.1"/>
    <property type="molecule type" value="Genomic_DNA"/>
</dbReference>
<name>A0AAN6Y8I8_9PEZI</name>
<protein>
    <submittedName>
        <fullName evidence="3">Uncharacterized protein</fullName>
    </submittedName>
</protein>
<keyword evidence="4" id="KW-1185">Reference proteome</keyword>